<feature type="compositionally biased region" description="Basic and acidic residues" evidence="1">
    <location>
        <begin position="58"/>
        <end position="68"/>
    </location>
</feature>
<name>A0ABD3SJW8_9LAMI</name>
<dbReference type="Gene3D" id="3.30.30.10">
    <property type="entry name" value="Knottin, scorpion toxin-like"/>
    <property type="match status" value="1"/>
</dbReference>
<dbReference type="SUPFAM" id="SSF57095">
    <property type="entry name" value="Scorpion toxin-like"/>
    <property type="match status" value="1"/>
</dbReference>
<accession>A0ABD3SJW8</accession>
<evidence type="ECO:0000313" key="4">
    <source>
        <dbReference type="Proteomes" id="UP001634393"/>
    </source>
</evidence>
<dbReference type="InterPro" id="IPR036574">
    <property type="entry name" value="Scorpion_toxin-like_sf"/>
</dbReference>
<sequence>MMSESVRMCKSRSREFKGRCFRKSRNCRIVCLHEGFEYGRCERGRCYCVKKCGGHKPPPRDPPPHEDPPGGVDPPPEEGGSNPPDDENGGNQQV</sequence>
<evidence type="ECO:0000256" key="1">
    <source>
        <dbReference type="SAM" id="MobiDB-lite"/>
    </source>
</evidence>
<evidence type="ECO:0000313" key="3">
    <source>
        <dbReference type="EMBL" id="KAL3824643.1"/>
    </source>
</evidence>
<dbReference type="AlphaFoldDB" id="A0ABD3SJW8"/>
<organism evidence="3 4">
    <name type="scientific">Penstemon smallii</name>
    <dbReference type="NCBI Taxonomy" id="265156"/>
    <lineage>
        <taxon>Eukaryota</taxon>
        <taxon>Viridiplantae</taxon>
        <taxon>Streptophyta</taxon>
        <taxon>Embryophyta</taxon>
        <taxon>Tracheophyta</taxon>
        <taxon>Spermatophyta</taxon>
        <taxon>Magnoliopsida</taxon>
        <taxon>eudicotyledons</taxon>
        <taxon>Gunneridae</taxon>
        <taxon>Pentapetalae</taxon>
        <taxon>asterids</taxon>
        <taxon>lamiids</taxon>
        <taxon>Lamiales</taxon>
        <taxon>Plantaginaceae</taxon>
        <taxon>Cheloneae</taxon>
        <taxon>Penstemon</taxon>
    </lineage>
</organism>
<proteinExistence type="predicted"/>
<gene>
    <name evidence="3" type="ORF">ACJIZ3_020672</name>
</gene>
<feature type="region of interest" description="Disordered" evidence="1">
    <location>
        <begin position="54"/>
        <end position="94"/>
    </location>
</feature>
<dbReference type="EMBL" id="JBJXBP010000006">
    <property type="protein sequence ID" value="KAL3824643.1"/>
    <property type="molecule type" value="Genomic_DNA"/>
</dbReference>
<reference evidence="3 4" key="1">
    <citation type="submission" date="2024-12" db="EMBL/GenBank/DDBJ databases">
        <title>The unique morphological basis and parallel evolutionary history of personate flowers in Penstemon.</title>
        <authorList>
            <person name="Depatie T.H."/>
            <person name="Wessinger C.A."/>
        </authorList>
    </citation>
    <scope>NUCLEOTIDE SEQUENCE [LARGE SCALE GENOMIC DNA]</scope>
    <source>
        <strain evidence="3">WTNN_2</strain>
        <tissue evidence="3">Leaf</tissue>
    </source>
</reference>
<evidence type="ECO:0000259" key="2">
    <source>
        <dbReference type="SMART" id="SM00505"/>
    </source>
</evidence>
<dbReference type="InterPro" id="IPR003614">
    <property type="entry name" value="Knottins"/>
</dbReference>
<dbReference type="Pfam" id="PF00304">
    <property type="entry name" value="Gamma-thionin"/>
    <property type="match status" value="1"/>
</dbReference>
<dbReference type="Proteomes" id="UP001634393">
    <property type="component" value="Unassembled WGS sequence"/>
</dbReference>
<dbReference type="SMART" id="SM00505">
    <property type="entry name" value="Knot1"/>
    <property type="match status" value="1"/>
</dbReference>
<comment type="caution">
    <text evidence="3">The sequence shown here is derived from an EMBL/GenBank/DDBJ whole genome shotgun (WGS) entry which is preliminary data.</text>
</comment>
<keyword evidence="4" id="KW-1185">Reference proteome</keyword>
<feature type="domain" description="Knottins-like" evidence="2">
    <location>
        <begin position="8"/>
        <end position="52"/>
    </location>
</feature>
<protein>
    <recommendedName>
        <fullName evidence="2">Knottins-like domain-containing protein</fullName>
    </recommendedName>
</protein>